<feature type="compositionally biased region" description="Acidic residues" evidence="1">
    <location>
        <begin position="231"/>
        <end position="256"/>
    </location>
</feature>
<feature type="region of interest" description="Disordered" evidence="1">
    <location>
        <begin position="514"/>
        <end position="548"/>
    </location>
</feature>
<feature type="compositionally biased region" description="Basic and acidic residues" evidence="1">
    <location>
        <begin position="262"/>
        <end position="278"/>
    </location>
</feature>
<evidence type="ECO:0000313" key="2">
    <source>
        <dbReference type="EMBL" id="KAG0248436.1"/>
    </source>
</evidence>
<sequence length="621" mass="70312">MSSKDLSAFLAWAEKNDIIWDKSLIEIKEGKHGLGVYAKKKLEAGYEVVQVPKSIVLSVETTAIANILEDEEVNGYVGLIIGCMYEMSCGALSPWSPYLQLLAKRGPPPMATGLSKKSRELMKYCEAYNDIESDISDIQDDYDSVLVPFIEKYPEVFTKEIRAQYFSLEAFKTMTAHVVTRAMDVDNFHVTALVPFADFVNHSSMPNADYLAHEDVCEVCGALVCEHREYEDDEDDDMESDSEQEDDDEEDDDEVPELTSGGKDDSASSKDTKKKQSQDEEDSAEGEEWEDEDEEDDDDEDDDDEEVNDTCDITLDTDVKKGEEITRHYGAYPNKILLCKYGFAIEGNPHDTVTIQLEMVRQAAEKIVKDEALVEKRIQWFLEHEDEFIGEDGEGDHEHDDDESMEDAHEHSAGGGCCGPKNSGKNGMKKGTTDDAAEDDDQEDMETDDEDEDEEEEEAFPRDIMYMMHDGSVDDRLLMLLNVLFMDKATFAKLHEDMESAMKYFNDIFIRRQQEEHSDEDEEMESDDNEDVEKLSPPELKPRDKNSKQVRKRVLEAILALIHIRAEAFGVSVKTTAEQDLASLKKAKLPGPLYYGGLCVQGEKQILQNGLQGYEHFLSEL</sequence>
<organism evidence="2 3">
    <name type="scientific">Mortierella polycephala</name>
    <dbReference type="NCBI Taxonomy" id="41804"/>
    <lineage>
        <taxon>Eukaryota</taxon>
        <taxon>Fungi</taxon>
        <taxon>Fungi incertae sedis</taxon>
        <taxon>Mucoromycota</taxon>
        <taxon>Mortierellomycotina</taxon>
        <taxon>Mortierellomycetes</taxon>
        <taxon>Mortierellales</taxon>
        <taxon>Mortierellaceae</taxon>
        <taxon>Mortierella</taxon>
    </lineage>
</organism>
<evidence type="ECO:0008006" key="4">
    <source>
        <dbReference type="Google" id="ProtNLM"/>
    </source>
</evidence>
<comment type="caution">
    <text evidence="2">The sequence shown here is derived from an EMBL/GenBank/DDBJ whole genome shotgun (WGS) entry which is preliminary data.</text>
</comment>
<dbReference type="GO" id="GO:0016279">
    <property type="term" value="F:protein-lysine N-methyltransferase activity"/>
    <property type="evidence" value="ECO:0007669"/>
    <property type="project" value="TreeGrafter"/>
</dbReference>
<dbReference type="PANTHER" id="PTHR13271">
    <property type="entry name" value="UNCHARACTERIZED PUTATIVE METHYLTRANSFERASE"/>
    <property type="match status" value="1"/>
</dbReference>
<evidence type="ECO:0000256" key="1">
    <source>
        <dbReference type="SAM" id="MobiDB-lite"/>
    </source>
</evidence>
<keyword evidence="3" id="KW-1185">Reference proteome</keyword>
<feature type="compositionally biased region" description="Acidic residues" evidence="1">
    <location>
        <begin position="279"/>
        <end position="309"/>
    </location>
</feature>
<feature type="region of interest" description="Disordered" evidence="1">
    <location>
        <begin position="387"/>
        <end position="463"/>
    </location>
</feature>
<feature type="compositionally biased region" description="Acidic residues" evidence="1">
    <location>
        <begin position="517"/>
        <end position="531"/>
    </location>
</feature>
<gene>
    <name evidence="2" type="ORF">BG011_010276</name>
</gene>
<feature type="compositionally biased region" description="Basic and acidic residues" evidence="1">
    <location>
        <begin position="532"/>
        <end position="547"/>
    </location>
</feature>
<dbReference type="Gene3D" id="3.90.1410.10">
    <property type="entry name" value="set domain protein methyltransferase, domain 1"/>
    <property type="match status" value="1"/>
</dbReference>
<dbReference type="SUPFAM" id="SSF82199">
    <property type="entry name" value="SET domain"/>
    <property type="match status" value="2"/>
</dbReference>
<reference evidence="2" key="1">
    <citation type="journal article" date="2020" name="Fungal Divers.">
        <title>Resolving the Mortierellaceae phylogeny through synthesis of multi-gene phylogenetics and phylogenomics.</title>
        <authorList>
            <person name="Vandepol N."/>
            <person name="Liber J."/>
            <person name="Desiro A."/>
            <person name="Na H."/>
            <person name="Kennedy M."/>
            <person name="Barry K."/>
            <person name="Grigoriev I.V."/>
            <person name="Miller A.N."/>
            <person name="O'Donnell K."/>
            <person name="Stajich J.E."/>
            <person name="Bonito G."/>
        </authorList>
    </citation>
    <scope>NUCLEOTIDE SEQUENCE</scope>
    <source>
        <strain evidence="2">KOD948</strain>
    </source>
</reference>
<protein>
    <recommendedName>
        <fullName evidence="4">SET domain-containing protein</fullName>
    </recommendedName>
</protein>
<feature type="compositionally biased region" description="Acidic residues" evidence="1">
    <location>
        <begin position="387"/>
        <end position="405"/>
    </location>
</feature>
<dbReference type="AlphaFoldDB" id="A0A9P6PMG0"/>
<dbReference type="PANTHER" id="PTHR13271:SF34">
    <property type="entry name" value="N-LYSINE METHYLTRANSFERASE SETD6"/>
    <property type="match status" value="1"/>
</dbReference>
<accession>A0A9P6PMG0</accession>
<dbReference type="GO" id="GO:0005634">
    <property type="term" value="C:nucleus"/>
    <property type="evidence" value="ECO:0007669"/>
    <property type="project" value="TreeGrafter"/>
</dbReference>
<name>A0A9P6PMG0_9FUNG</name>
<dbReference type="InterPro" id="IPR050600">
    <property type="entry name" value="SETD3_SETD6_MTase"/>
</dbReference>
<feature type="region of interest" description="Disordered" evidence="1">
    <location>
        <begin position="229"/>
        <end position="312"/>
    </location>
</feature>
<dbReference type="InterPro" id="IPR046341">
    <property type="entry name" value="SET_dom_sf"/>
</dbReference>
<evidence type="ECO:0000313" key="3">
    <source>
        <dbReference type="Proteomes" id="UP000726737"/>
    </source>
</evidence>
<dbReference type="EMBL" id="JAAAJA010000999">
    <property type="protein sequence ID" value="KAG0248436.1"/>
    <property type="molecule type" value="Genomic_DNA"/>
</dbReference>
<feature type="compositionally biased region" description="Acidic residues" evidence="1">
    <location>
        <begin position="435"/>
        <end position="458"/>
    </location>
</feature>
<dbReference type="OrthoDB" id="441812at2759"/>
<dbReference type="Proteomes" id="UP000726737">
    <property type="component" value="Unassembled WGS sequence"/>
</dbReference>
<proteinExistence type="predicted"/>